<reference evidence="1 2" key="1">
    <citation type="journal article" date="2019" name="Nat. Ecol. Evol.">
        <title>Megaphylogeny resolves global patterns of mushroom evolution.</title>
        <authorList>
            <person name="Varga T."/>
            <person name="Krizsan K."/>
            <person name="Foldi C."/>
            <person name="Dima B."/>
            <person name="Sanchez-Garcia M."/>
            <person name="Sanchez-Ramirez S."/>
            <person name="Szollosi G.J."/>
            <person name="Szarkandi J.G."/>
            <person name="Papp V."/>
            <person name="Albert L."/>
            <person name="Andreopoulos W."/>
            <person name="Angelini C."/>
            <person name="Antonin V."/>
            <person name="Barry K.W."/>
            <person name="Bougher N.L."/>
            <person name="Buchanan P."/>
            <person name="Buyck B."/>
            <person name="Bense V."/>
            <person name="Catcheside P."/>
            <person name="Chovatia M."/>
            <person name="Cooper J."/>
            <person name="Damon W."/>
            <person name="Desjardin D."/>
            <person name="Finy P."/>
            <person name="Geml J."/>
            <person name="Haridas S."/>
            <person name="Hughes K."/>
            <person name="Justo A."/>
            <person name="Karasinski D."/>
            <person name="Kautmanova I."/>
            <person name="Kiss B."/>
            <person name="Kocsube S."/>
            <person name="Kotiranta H."/>
            <person name="LaButti K.M."/>
            <person name="Lechner B.E."/>
            <person name="Liimatainen K."/>
            <person name="Lipzen A."/>
            <person name="Lukacs Z."/>
            <person name="Mihaltcheva S."/>
            <person name="Morgado L.N."/>
            <person name="Niskanen T."/>
            <person name="Noordeloos M.E."/>
            <person name="Ohm R.A."/>
            <person name="Ortiz-Santana B."/>
            <person name="Ovrebo C."/>
            <person name="Racz N."/>
            <person name="Riley R."/>
            <person name="Savchenko A."/>
            <person name="Shiryaev A."/>
            <person name="Soop K."/>
            <person name="Spirin V."/>
            <person name="Szebenyi C."/>
            <person name="Tomsovsky M."/>
            <person name="Tulloss R.E."/>
            <person name="Uehling J."/>
            <person name="Grigoriev I.V."/>
            <person name="Vagvolgyi C."/>
            <person name="Papp T."/>
            <person name="Martin F.M."/>
            <person name="Miettinen O."/>
            <person name="Hibbett D.S."/>
            <person name="Nagy L.G."/>
        </authorList>
    </citation>
    <scope>NUCLEOTIDE SEQUENCE [LARGE SCALE GENOMIC DNA]</scope>
    <source>
        <strain evidence="1 2">NL-1719</strain>
    </source>
</reference>
<dbReference type="Proteomes" id="UP000308600">
    <property type="component" value="Unassembled WGS sequence"/>
</dbReference>
<name>A0ACD3B939_9AGAR</name>
<dbReference type="EMBL" id="ML208270">
    <property type="protein sequence ID" value="TFK74087.1"/>
    <property type="molecule type" value="Genomic_DNA"/>
</dbReference>
<gene>
    <name evidence="1" type="ORF">BDN72DRAFT_854238</name>
</gene>
<protein>
    <submittedName>
        <fullName evidence="1">Uncharacterized protein</fullName>
    </submittedName>
</protein>
<organism evidence="1 2">
    <name type="scientific">Pluteus cervinus</name>
    <dbReference type="NCBI Taxonomy" id="181527"/>
    <lineage>
        <taxon>Eukaryota</taxon>
        <taxon>Fungi</taxon>
        <taxon>Dikarya</taxon>
        <taxon>Basidiomycota</taxon>
        <taxon>Agaricomycotina</taxon>
        <taxon>Agaricomycetes</taxon>
        <taxon>Agaricomycetidae</taxon>
        <taxon>Agaricales</taxon>
        <taxon>Pluteineae</taxon>
        <taxon>Pluteaceae</taxon>
        <taxon>Pluteus</taxon>
    </lineage>
</organism>
<evidence type="ECO:0000313" key="1">
    <source>
        <dbReference type="EMBL" id="TFK74087.1"/>
    </source>
</evidence>
<keyword evidence="2" id="KW-1185">Reference proteome</keyword>
<evidence type="ECO:0000313" key="2">
    <source>
        <dbReference type="Proteomes" id="UP000308600"/>
    </source>
</evidence>
<accession>A0ACD3B939</accession>
<sequence>MDSKENKIRVDVVVSITPTVPTAASVVDVDVEEGYDDDTAMSCPGDRRQRRQRVDHESKHGGDVHRCRPMDDSESLEPMTSCTLIQMTIVQSSEDSDRVPVNKAHWHFIVPNEPEPELTASAYRTYEEGRSTARLIEHMKKGKVTVLTYHSRVIRPAIQYYGSLGTHCGVLAFGLDADGGRDTPCPYVHWCTLYELGRQDMDSGLERMVPTPAAAVDVEVQYRFVQYTAQERTQKRQLWWTEPLGWCIHIDMSMRSSQAKPVSTGLRCRDKQSPRLIARYRLSPPPPSTSSQQHALLESSMRPSNRRPSPGIVYLSCVPLFPTTKVPSSR</sequence>
<proteinExistence type="predicted"/>